<sequence length="61" mass="6615">MVCAFVIPLLGLIPGIYLLAAAKSDDQLQGLHGWIVGAITLQLVYVVALLLIFVLFTPRHV</sequence>
<evidence type="ECO:0000313" key="3">
    <source>
        <dbReference type="Proteomes" id="UP000051236"/>
    </source>
</evidence>
<evidence type="ECO:0000313" key="2">
    <source>
        <dbReference type="EMBL" id="KRM33528.1"/>
    </source>
</evidence>
<evidence type="ECO:0000256" key="1">
    <source>
        <dbReference type="SAM" id="Phobius"/>
    </source>
</evidence>
<comment type="caution">
    <text evidence="2">The sequence shown here is derived from an EMBL/GenBank/DDBJ whole genome shotgun (WGS) entry which is preliminary data.</text>
</comment>
<accession>X0QSB1</accession>
<name>X0QSB1_9LACO</name>
<organism evidence="2 3">
    <name type="scientific">Agrilactobacillus composti DSM 18527 = JCM 14202</name>
    <dbReference type="NCBI Taxonomy" id="1423734"/>
    <lineage>
        <taxon>Bacteria</taxon>
        <taxon>Bacillati</taxon>
        <taxon>Bacillota</taxon>
        <taxon>Bacilli</taxon>
        <taxon>Lactobacillales</taxon>
        <taxon>Lactobacillaceae</taxon>
        <taxon>Agrilactobacillus</taxon>
    </lineage>
</organism>
<evidence type="ECO:0008006" key="4">
    <source>
        <dbReference type="Google" id="ProtNLM"/>
    </source>
</evidence>
<protein>
    <recommendedName>
        <fullName evidence="4">DUF4190 domain-containing protein</fullName>
    </recommendedName>
</protein>
<dbReference type="AlphaFoldDB" id="X0QSB1"/>
<keyword evidence="1" id="KW-1133">Transmembrane helix</keyword>
<gene>
    <name evidence="2" type="ORF">FC83_GL002779</name>
</gene>
<dbReference type="EMBL" id="AZGA01000049">
    <property type="protein sequence ID" value="KRM33528.1"/>
    <property type="molecule type" value="Genomic_DNA"/>
</dbReference>
<dbReference type="PATRIC" id="fig|1423734.3.peg.2824"/>
<dbReference type="Proteomes" id="UP000051236">
    <property type="component" value="Unassembled WGS sequence"/>
</dbReference>
<keyword evidence="1" id="KW-0472">Membrane</keyword>
<proteinExistence type="predicted"/>
<keyword evidence="1" id="KW-0812">Transmembrane</keyword>
<keyword evidence="3" id="KW-1185">Reference proteome</keyword>
<dbReference type="eggNOG" id="ENOG5032BQX">
    <property type="taxonomic scope" value="Bacteria"/>
</dbReference>
<dbReference type="STRING" id="1423734.FC83_GL002779"/>
<reference evidence="2 3" key="1">
    <citation type="journal article" date="2015" name="Genome Announc.">
        <title>Expanding the biotechnology potential of lactobacilli through comparative genomics of 213 strains and associated genera.</title>
        <authorList>
            <person name="Sun Z."/>
            <person name="Harris H.M."/>
            <person name="McCann A."/>
            <person name="Guo C."/>
            <person name="Argimon S."/>
            <person name="Zhang W."/>
            <person name="Yang X."/>
            <person name="Jeffery I.B."/>
            <person name="Cooney J.C."/>
            <person name="Kagawa T.F."/>
            <person name="Liu W."/>
            <person name="Song Y."/>
            <person name="Salvetti E."/>
            <person name="Wrobel A."/>
            <person name="Rasinkangas P."/>
            <person name="Parkhill J."/>
            <person name="Rea M.C."/>
            <person name="O'Sullivan O."/>
            <person name="Ritari J."/>
            <person name="Douillard F.P."/>
            <person name="Paul Ross R."/>
            <person name="Yang R."/>
            <person name="Briner A.E."/>
            <person name="Felis G.E."/>
            <person name="de Vos W.M."/>
            <person name="Barrangou R."/>
            <person name="Klaenhammer T.R."/>
            <person name="Caufield P.W."/>
            <person name="Cui Y."/>
            <person name="Zhang H."/>
            <person name="O'Toole P.W."/>
        </authorList>
    </citation>
    <scope>NUCLEOTIDE SEQUENCE [LARGE SCALE GENOMIC DNA]</scope>
    <source>
        <strain evidence="2 3">DSM 18527</strain>
    </source>
</reference>
<feature type="transmembrane region" description="Helical" evidence="1">
    <location>
        <begin position="31"/>
        <end position="56"/>
    </location>
</feature>